<accession>A0ABY0FM79</accession>
<comment type="catalytic activity">
    <reaction evidence="8">
        <text>(sulfur carrier)-H + L-cysteine = (sulfur carrier)-SH + L-alanine</text>
        <dbReference type="Rhea" id="RHEA:43892"/>
        <dbReference type="Rhea" id="RHEA-COMP:14737"/>
        <dbReference type="Rhea" id="RHEA-COMP:14739"/>
        <dbReference type="ChEBI" id="CHEBI:29917"/>
        <dbReference type="ChEBI" id="CHEBI:35235"/>
        <dbReference type="ChEBI" id="CHEBI:57972"/>
        <dbReference type="ChEBI" id="CHEBI:64428"/>
        <dbReference type="EC" id="2.8.1.7"/>
    </reaction>
</comment>
<feature type="domain" description="Aminotransferase class V" evidence="9">
    <location>
        <begin position="6"/>
        <end position="373"/>
    </location>
</feature>
<dbReference type="InterPro" id="IPR016454">
    <property type="entry name" value="Cysteine_dSase"/>
</dbReference>
<keyword evidence="7" id="KW-0411">Iron-sulfur</keyword>
<dbReference type="SUPFAM" id="SSF53383">
    <property type="entry name" value="PLP-dependent transferases"/>
    <property type="match status" value="1"/>
</dbReference>
<organism evidence="10 11">
    <name type="scientific">Candidatus Nanosyncoccus nanoralicus</name>
    <dbReference type="NCBI Taxonomy" id="2171996"/>
    <lineage>
        <taxon>Bacteria</taxon>
        <taxon>Candidatus Saccharimonadota</taxon>
        <taxon>Candidatus Nanosyncoccalia</taxon>
        <taxon>Candidatus Nanosyncoccales</taxon>
        <taxon>Candidatus Nanosyncoccaceae</taxon>
        <taxon>Candidatus Nanosyncoccus</taxon>
    </lineage>
</organism>
<evidence type="ECO:0000259" key="9">
    <source>
        <dbReference type="Pfam" id="PF00266"/>
    </source>
</evidence>
<evidence type="ECO:0000313" key="10">
    <source>
        <dbReference type="EMBL" id="RYC73461.1"/>
    </source>
</evidence>
<dbReference type="PIRSF" id="PIRSF005572">
    <property type="entry name" value="NifS"/>
    <property type="match status" value="1"/>
</dbReference>
<evidence type="ECO:0000256" key="8">
    <source>
        <dbReference type="ARBA" id="ARBA00050776"/>
    </source>
</evidence>
<keyword evidence="5" id="KW-0663">Pyridoxal phosphate</keyword>
<reference evidence="10 11" key="1">
    <citation type="journal article" date="2018" name="bioRxiv">
        <title>Evidence of independent acquisition and adaption of ultra-small bacteria to human hosts across the highly diverse yet reduced genomes of the phylum Saccharibacteria.</title>
        <authorList>
            <person name="McLean J.S."/>
            <person name="Bor B."/>
            <person name="To T.T."/>
            <person name="Liu Q."/>
            <person name="Kearns K.A."/>
            <person name="Solden L.M."/>
            <person name="Wrighton K.C."/>
            <person name="He X."/>
            <person name="Shi W."/>
        </authorList>
    </citation>
    <scope>NUCLEOTIDE SEQUENCE [LARGE SCALE GENOMIC DNA]</scope>
    <source>
        <strain evidence="10 11">TM7_KMM_G3_1_HOT_351</strain>
    </source>
</reference>
<dbReference type="InterPro" id="IPR000192">
    <property type="entry name" value="Aminotrans_V_dom"/>
</dbReference>
<evidence type="ECO:0000256" key="5">
    <source>
        <dbReference type="ARBA" id="ARBA00022898"/>
    </source>
</evidence>
<keyword evidence="4" id="KW-0479">Metal-binding</keyword>
<keyword evidence="11" id="KW-1185">Reference proteome</keyword>
<keyword evidence="6" id="KW-0408">Iron</keyword>
<protein>
    <submittedName>
        <fullName evidence="10">Cysteine desulfurase IscS</fullName>
        <ecNumber evidence="10">2.8.1.7</ecNumber>
    </submittedName>
</protein>
<dbReference type="RefSeq" id="WP_129604856.1">
    <property type="nucleotide sequence ID" value="NZ_PRLL01000012.1"/>
</dbReference>
<dbReference type="InterPro" id="IPR015424">
    <property type="entry name" value="PyrdxlP-dep_Trfase"/>
</dbReference>
<comment type="cofactor">
    <cofactor evidence="1">
        <name>pyridoxal 5'-phosphate</name>
        <dbReference type="ChEBI" id="CHEBI:597326"/>
    </cofactor>
</comment>
<dbReference type="PANTHER" id="PTHR11601:SF34">
    <property type="entry name" value="CYSTEINE DESULFURASE"/>
    <property type="match status" value="1"/>
</dbReference>
<reference evidence="10 11" key="2">
    <citation type="journal article" date="2020" name="Cell Rep.">
        <title>Acquisition and Adaptation of Ultra-small Parasitic Reduced Genome Bacteria to Mammalian Hosts.</title>
        <authorList>
            <person name="McLean J.S."/>
            <person name="Bor B."/>
            <person name="Kerns K.A."/>
            <person name="Liu Q."/>
            <person name="To T.T."/>
            <person name="Solden L."/>
            <person name="Hendrickson E.L."/>
            <person name="Wrighton K."/>
            <person name="Shi W."/>
            <person name="He X."/>
        </authorList>
    </citation>
    <scope>NUCLEOTIDE SEQUENCE [LARGE SCALE GENOMIC DNA]</scope>
    <source>
        <strain evidence="10 11">TM7_KMM_G3_1_HOT_351</strain>
    </source>
</reference>
<gene>
    <name evidence="10" type="primary">iscS</name>
    <name evidence="10" type="ORF">G3KMM_00386</name>
</gene>
<name>A0ABY0FM79_9BACT</name>
<evidence type="ECO:0000256" key="3">
    <source>
        <dbReference type="ARBA" id="ARBA00022679"/>
    </source>
</evidence>
<dbReference type="InterPro" id="IPR015421">
    <property type="entry name" value="PyrdxlP-dep_Trfase_major"/>
</dbReference>
<dbReference type="Pfam" id="PF00266">
    <property type="entry name" value="Aminotran_5"/>
    <property type="match status" value="1"/>
</dbReference>
<dbReference type="Gene3D" id="3.40.640.10">
    <property type="entry name" value="Type I PLP-dependent aspartate aminotransferase-like (Major domain)"/>
    <property type="match status" value="1"/>
</dbReference>
<dbReference type="Gene3D" id="1.10.260.50">
    <property type="match status" value="1"/>
</dbReference>
<evidence type="ECO:0000256" key="6">
    <source>
        <dbReference type="ARBA" id="ARBA00023004"/>
    </source>
</evidence>
<evidence type="ECO:0000313" key="11">
    <source>
        <dbReference type="Proteomes" id="UP001191004"/>
    </source>
</evidence>
<comment type="similarity">
    <text evidence="2">Belongs to the class-V pyridoxal-phosphate-dependent aminotransferase family. NifS/IscS subfamily.</text>
</comment>
<dbReference type="GO" id="GO:0031071">
    <property type="term" value="F:cysteine desulfurase activity"/>
    <property type="evidence" value="ECO:0007669"/>
    <property type="project" value="UniProtKB-EC"/>
</dbReference>
<dbReference type="PANTHER" id="PTHR11601">
    <property type="entry name" value="CYSTEINE DESULFURYLASE FAMILY MEMBER"/>
    <property type="match status" value="1"/>
</dbReference>
<dbReference type="EMBL" id="PRLL01000012">
    <property type="protein sequence ID" value="RYC73461.1"/>
    <property type="molecule type" value="Genomic_DNA"/>
</dbReference>
<evidence type="ECO:0000256" key="2">
    <source>
        <dbReference type="ARBA" id="ARBA00006490"/>
    </source>
</evidence>
<dbReference type="EC" id="2.8.1.7" evidence="10"/>
<proteinExistence type="inferred from homology"/>
<evidence type="ECO:0000256" key="1">
    <source>
        <dbReference type="ARBA" id="ARBA00001933"/>
    </source>
</evidence>
<sequence>MNSNNIYLDYAAATPVDKRVLTAMLPYFSEKFYNPSAAYLPAKHLRGEYETQKGLLANAIGAKAPDLIITGGATESINLAFTVLKQNTGHCLISSIEHAAVRESARSYSAGNFDEVKVSTTGLVDLVDLRQKIKEDTILISIALVNNELGTIQPLSEISRLLQEVRESRLKEGNLTPLYLHSDASQAMSLLDLSVARLGVDLLTINAAKVYGPKGIGALYVARGVKLSPVTFGGGQEMGLRSGTENVPALIGFATAAKLAKEHLASSRRQYQDFTRQFKQIIEQESRVAPLWLGDPKHQLVNFVPVCFKGLDAERLIFKLEDLGVYLSTGAACAASKGQKSHVLSAIGLSDQEIAGSLRVTFGQGNQLEDVKKAAHLIAEVVNQEAKRLKLV</sequence>
<comment type="caution">
    <text evidence="10">The sequence shown here is derived from an EMBL/GenBank/DDBJ whole genome shotgun (WGS) entry which is preliminary data.</text>
</comment>
<dbReference type="Proteomes" id="UP001191004">
    <property type="component" value="Unassembled WGS sequence"/>
</dbReference>
<keyword evidence="3 10" id="KW-0808">Transferase</keyword>
<dbReference type="Gene3D" id="3.90.1150.10">
    <property type="entry name" value="Aspartate Aminotransferase, domain 1"/>
    <property type="match status" value="1"/>
</dbReference>
<evidence type="ECO:0000256" key="4">
    <source>
        <dbReference type="ARBA" id="ARBA00022723"/>
    </source>
</evidence>
<dbReference type="InterPro" id="IPR015422">
    <property type="entry name" value="PyrdxlP-dep_Trfase_small"/>
</dbReference>
<evidence type="ECO:0000256" key="7">
    <source>
        <dbReference type="ARBA" id="ARBA00023014"/>
    </source>
</evidence>